<dbReference type="EMBL" id="KR106191">
    <property type="protein sequence ID" value="AKP49116.1"/>
    <property type="molecule type" value="Genomic_DNA"/>
</dbReference>
<sequence length="117" mass="13202">MVIASVPVRQYSAAAANMPQRSPSKSFAPRMVYWLVPVYRGRANVLFRSAPVRQYRGFFFSVCIGYMVSCTPEAPCFIGFQYVRGLFASAQILARHFFPTQLWPDASGTFLIFCVTN</sequence>
<organism evidence="1">
    <name type="scientific">Pseudomonas aeruginosa</name>
    <dbReference type="NCBI Taxonomy" id="287"/>
    <lineage>
        <taxon>Bacteria</taxon>
        <taxon>Pseudomonadati</taxon>
        <taxon>Pseudomonadota</taxon>
        <taxon>Gammaproteobacteria</taxon>
        <taxon>Pseudomonadales</taxon>
        <taxon>Pseudomonadaceae</taxon>
        <taxon>Pseudomonas</taxon>
    </lineage>
</organism>
<geneLocation type="plasmid" evidence="1">
    <name>pHS87b</name>
</geneLocation>
<keyword evidence="1" id="KW-0614">Plasmid</keyword>
<protein>
    <submittedName>
        <fullName evidence="1">Uncharacterized protein</fullName>
    </submittedName>
</protein>
<evidence type="ECO:0000313" key="1">
    <source>
        <dbReference type="EMBL" id="AKP49116.1"/>
    </source>
</evidence>
<proteinExistence type="predicted"/>
<name>A0A0H4P4R7_PSEAI</name>
<accession>A0A0H4P4R7</accession>
<reference evidence="1" key="1">
    <citation type="journal article" date="2016" name="PLoS ONE">
        <title>A Site-Specific Integrative Plasmid Found in Pseudomonas aeruginosa Clinical Isolate HS87 along with A Plasmid Carrying an Aminoglycoside-Resistant Gene.</title>
        <authorList>
            <person name="Bi D."/>
            <person name="Xie Y."/>
            <person name="Tai C."/>
            <person name="Jiang X."/>
            <person name="Zhang J."/>
            <person name="Harrison E.M."/>
            <person name="Jia S."/>
            <person name="Deng Z."/>
            <person name="Rajakumar K."/>
            <person name="Ou H.Y."/>
        </authorList>
    </citation>
    <scope>NUCLEOTIDE SEQUENCE</scope>
    <source>
        <strain evidence="1">HS87</strain>
        <plasmid evidence="1">pHS87b</plasmid>
    </source>
</reference>
<dbReference type="AlphaFoldDB" id="A0A0H4P4R7"/>